<gene>
    <name evidence="4" type="ORF">EEDITHA_LOCUS22134</name>
</gene>
<accession>A0AAU9VD33</accession>
<name>A0AAU9VD33_EUPED</name>
<feature type="chain" id="PRO_5043740067" evidence="3">
    <location>
        <begin position="20"/>
        <end position="324"/>
    </location>
</feature>
<dbReference type="AlphaFoldDB" id="A0AAU9VD33"/>
<evidence type="ECO:0000313" key="5">
    <source>
        <dbReference type="Proteomes" id="UP001153954"/>
    </source>
</evidence>
<proteinExistence type="predicted"/>
<sequence length="324" mass="36935">MRACAAILILSAWPCFIQAINSRTSHETSSNFADTSDNAIHEISMCAKNLGITKCIGAYGDWRAERVLEGAVHRRNARSEKFPWQIYKNISDEELYTKLCDNTERLLERRSLKLDLSRSYSLELGSKGNGSLSVDILKCDDVTSGRSSTKKLQKQFYKIMPLLLLPGLIMSAILPFVLPSLKMMTLAAGMLNNMALTGAVFTLLRNNAFDDTYQKKVIYVNNGYLNDKYEPLADTPSHAILDGNFNHKYNDFETHENKNYHFIENLPPIDDYKLNSEWLKGITTGKVRNINIFPENFHTNEWRKRDEISKDLNGPDENPNKNKL</sequence>
<reference evidence="4" key="1">
    <citation type="submission" date="2022-03" db="EMBL/GenBank/DDBJ databases">
        <authorList>
            <person name="Tunstrom K."/>
        </authorList>
    </citation>
    <scope>NUCLEOTIDE SEQUENCE</scope>
</reference>
<comment type="caution">
    <text evidence="4">The sequence shown here is derived from an EMBL/GenBank/DDBJ whole genome shotgun (WGS) entry which is preliminary data.</text>
</comment>
<feature type="region of interest" description="Disordered" evidence="1">
    <location>
        <begin position="304"/>
        <end position="324"/>
    </location>
</feature>
<feature type="transmembrane region" description="Helical" evidence="2">
    <location>
        <begin position="156"/>
        <end position="178"/>
    </location>
</feature>
<evidence type="ECO:0000256" key="3">
    <source>
        <dbReference type="SAM" id="SignalP"/>
    </source>
</evidence>
<keyword evidence="5" id="KW-1185">Reference proteome</keyword>
<dbReference type="EMBL" id="CAKOGL010000031">
    <property type="protein sequence ID" value="CAH2108172.1"/>
    <property type="molecule type" value="Genomic_DNA"/>
</dbReference>
<feature type="signal peptide" evidence="3">
    <location>
        <begin position="1"/>
        <end position="19"/>
    </location>
</feature>
<evidence type="ECO:0000256" key="2">
    <source>
        <dbReference type="SAM" id="Phobius"/>
    </source>
</evidence>
<keyword evidence="2" id="KW-0812">Transmembrane</keyword>
<dbReference type="Pfam" id="PF07898">
    <property type="entry name" value="DUF1676"/>
    <property type="match status" value="1"/>
</dbReference>
<evidence type="ECO:0000256" key="1">
    <source>
        <dbReference type="SAM" id="MobiDB-lite"/>
    </source>
</evidence>
<evidence type="ECO:0000313" key="4">
    <source>
        <dbReference type="EMBL" id="CAH2108172.1"/>
    </source>
</evidence>
<protein>
    <submittedName>
        <fullName evidence="4">Uncharacterized protein</fullName>
    </submittedName>
</protein>
<keyword evidence="3" id="KW-0732">Signal</keyword>
<dbReference type="InterPro" id="IPR012464">
    <property type="entry name" value="DUF1676"/>
</dbReference>
<organism evidence="4 5">
    <name type="scientific">Euphydryas editha</name>
    <name type="common">Edith's checkerspot</name>
    <dbReference type="NCBI Taxonomy" id="104508"/>
    <lineage>
        <taxon>Eukaryota</taxon>
        <taxon>Metazoa</taxon>
        <taxon>Ecdysozoa</taxon>
        <taxon>Arthropoda</taxon>
        <taxon>Hexapoda</taxon>
        <taxon>Insecta</taxon>
        <taxon>Pterygota</taxon>
        <taxon>Neoptera</taxon>
        <taxon>Endopterygota</taxon>
        <taxon>Lepidoptera</taxon>
        <taxon>Glossata</taxon>
        <taxon>Ditrysia</taxon>
        <taxon>Papilionoidea</taxon>
        <taxon>Nymphalidae</taxon>
        <taxon>Nymphalinae</taxon>
        <taxon>Euphydryas</taxon>
    </lineage>
</organism>
<keyword evidence="2" id="KW-0472">Membrane</keyword>
<keyword evidence="2" id="KW-1133">Transmembrane helix</keyword>
<feature type="transmembrane region" description="Helical" evidence="2">
    <location>
        <begin position="185"/>
        <end position="204"/>
    </location>
</feature>
<dbReference type="Proteomes" id="UP001153954">
    <property type="component" value="Unassembled WGS sequence"/>
</dbReference>